<feature type="transmembrane region" description="Helical" evidence="1">
    <location>
        <begin position="67"/>
        <end position="86"/>
    </location>
</feature>
<evidence type="ECO:0000256" key="1">
    <source>
        <dbReference type="SAM" id="Phobius"/>
    </source>
</evidence>
<keyword evidence="1" id="KW-0812">Transmembrane</keyword>
<comment type="caution">
    <text evidence="2">The sequence shown here is derived from an EMBL/GenBank/DDBJ whole genome shotgun (WGS) entry which is preliminary data.</text>
</comment>
<keyword evidence="3" id="KW-1185">Reference proteome</keyword>
<dbReference type="Proteomes" id="UP000600449">
    <property type="component" value="Unassembled WGS sequence"/>
</dbReference>
<dbReference type="RefSeq" id="WP_188912693.1">
    <property type="nucleotide sequence ID" value="NZ_BMMF01000005.1"/>
</dbReference>
<keyword evidence="1" id="KW-1133">Transmembrane helix</keyword>
<organism evidence="2 3">
    <name type="scientific">Salinarimonas ramus</name>
    <dbReference type="NCBI Taxonomy" id="690164"/>
    <lineage>
        <taxon>Bacteria</taxon>
        <taxon>Pseudomonadati</taxon>
        <taxon>Pseudomonadota</taxon>
        <taxon>Alphaproteobacteria</taxon>
        <taxon>Hyphomicrobiales</taxon>
        <taxon>Salinarimonadaceae</taxon>
        <taxon>Salinarimonas</taxon>
    </lineage>
</organism>
<feature type="transmembrane region" description="Helical" evidence="1">
    <location>
        <begin position="98"/>
        <end position="116"/>
    </location>
</feature>
<dbReference type="EMBL" id="BMMF01000005">
    <property type="protein sequence ID" value="GGK34824.1"/>
    <property type="molecule type" value="Genomic_DNA"/>
</dbReference>
<evidence type="ECO:0000313" key="3">
    <source>
        <dbReference type="Proteomes" id="UP000600449"/>
    </source>
</evidence>
<protein>
    <submittedName>
        <fullName evidence="2">Uncharacterized protein</fullName>
    </submittedName>
</protein>
<feature type="transmembrane region" description="Helical" evidence="1">
    <location>
        <begin position="132"/>
        <end position="150"/>
    </location>
</feature>
<dbReference type="AlphaFoldDB" id="A0A917V465"/>
<name>A0A917V465_9HYPH</name>
<sequence>MHALSRLVFWLVGLVLAIPAGAIALALGVLNDAAARETIGRVGLAAFAAIFRVAAAGGDPAPMVETMVLGFWMLACVLVVAPVTLVSALGEIAGARSLVLYGGLTATLTAGIPWLLRGGAGDPAALAAEGRLTAILFVTGAVAGLVYWVVSGRSAGRESAQ</sequence>
<proteinExistence type="predicted"/>
<gene>
    <name evidence="2" type="ORF">GCM10011322_21990</name>
</gene>
<reference evidence="2 3" key="1">
    <citation type="journal article" date="2014" name="Int. J. Syst. Evol. Microbiol.">
        <title>Complete genome sequence of Corynebacterium casei LMG S-19264T (=DSM 44701T), isolated from a smear-ripened cheese.</title>
        <authorList>
            <consortium name="US DOE Joint Genome Institute (JGI-PGF)"/>
            <person name="Walter F."/>
            <person name="Albersmeier A."/>
            <person name="Kalinowski J."/>
            <person name="Ruckert C."/>
        </authorList>
    </citation>
    <scope>NUCLEOTIDE SEQUENCE [LARGE SCALE GENOMIC DNA]</scope>
    <source>
        <strain evidence="2 3">CGMCC 1.9161</strain>
    </source>
</reference>
<accession>A0A917V465</accession>
<evidence type="ECO:0000313" key="2">
    <source>
        <dbReference type="EMBL" id="GGK34824.1"/>
    </source>
</evidence>
<keyword evidence="1" id="KW-0472">Membrane</keyword>